<feature type="transmembrane region" description="Helical" evidence="1">
    <location>
        <begin position="39"/>
        <end position="67"/>
    </location>
</feature>
<sequence length="179" mass="18762">MAAPEIRPMSDPAMRGFVTGAVALYVLTAAIPFVPGAEIGLALLLMFGGAAAPVVYAGMVGALLLSYGAGRLVPPDRLCRALRWMRLRRAAELVCELAGMPQEERAARLAGRLPPVFGRLVRNRHVLLALLINMPGNTLLGGGGGLAFAAGLSGVYGFPGYALTVVVAVAPVPLIFWWL</sequence>
<accession>A0AAE3TAX5</accession>
<evidence type="ECO:0000313" key="3">
    <source>
        <dbReference type="Proteomes" id="UP001220964"/>
    </source>
</evidence>
<name>A0AAE3TAX5_9RHOB</name>
<dbReference type="RefSeq" id="WP_275568188.1">
    <property type="nucleotide sequence ID" value="NZ_JARGYC010000040.1"/>
</dbReference>
<dbReference type="EMBL" id="JARGYC010000040">
    <property type="protein sequence ID" value="MDF0602050.1"/>
    <property type="molecule type" value="Genomic_DNA"/>
</dbReference>
<feature type="transmembrane region" description="Helical" evidence="1">
    <location>
        <begin position="158"/>
        <end position="178"/>
    </location>
</feature>
<gene>
    <name evidence="2" type="ORF">P1J78_15010</name>
</gene>
<evidence type="ECO:0008006" key="4">
    <source>
        <dbReference type="Google" id="ProtNLM"/>
    </source>
</evidence>
<dbReference type="Proteomes" id="UP001220964">
    <property type="component" value="Unassembled WGS sequence"/>
</dbReference>
<comment type="caution">
    <text evidence="2">The sequence shown here is derived from an EMBL/GenBank/DDBJ whole genome shotgun (WGS) entry which is preliminary data.</text>
</comment>
<evidence type="ECO:0000313" key="2">
    <source>
        <dbReference type="EMBL" id="MDF0602050.1"/>
    </source>
</evidence>
<evidence type="ECO:0000256" key="1">
    <source>
        <dbReference type="SAM" id="Phobius"/>
    </source>
</evidence>
<dbReference type="AlphaFoldDB" id="A0AAE3TAX5"/>
<feature type="transmembrane region" description="Helical" evidence="1">
    <location>
        <begin position="126"/>
        <end position="152"/>
    </location>
</feature>
<reference evidence="2" key="1">
    <citation type="submission" date="2023-03" db="EMBL/GenBank/DDBJ databases">
        <title>Multiphase analysis and comparison of six strains from genera Psychromarinibacter, Lutimaribacter, and Maritimibacter, including a novel species: Psychromarinibacter sediminicola sp. nov.</title>
        <authorList>
            <person name="Wang Y.-H."/>
            <person name="Ye M.-Q."/>
            <person name="Du Z.-J."/>
        </authorList>
    </citation>
    <scope>NUCLEOTIDE SEQUENCE</scope>
    <source>
        <strain evidence="2">C21-152</strain>
    </source>
</reference>
<keyword evidence="1" id="KW-0812">Transmembrane</keyword>
<proteinExistence type="predicted"/>
<protein>
    <recommendedName>
        <fullName evidence="4">SNARE associated Golgi protein</fullName>
    </recommendedName>
</protein>
<keyword evidence="1" id="KW-1133">Transmembrane helix</keyword>
<feature type="transmembrane region" description="Helical" evidence="1">
    <location>
        <begin position="12"/>
        <end position="33"/>
    </location>
</feature>
<keyword evidence="3" id="KW-1185">Reference proteome</keyword>
<organism evidence="2 3">
    <name type="scientific">Psychromarinibacter sediminicola</name>
    <dbReference type="NCBI Taxonomy" id="3033385"/>
    <lineage>
        <taxon>Bacteria</taxon>
        <taxon>Pseudomonadati</taxon>
        <taxon>Pseudomonadota</taxon>
        <taxon>Alphaproteobacteria</taxon>
        <taxon>Rhodobacterales</taxon>
        <taxon>Paracoccaceae</taxon>
        <taxon>Psychromarinibacter</taxon>
    </lineage>
</organism>
<keyword evidence="1" id="KW-0472">Membrane</keyword>